<name>A0A840PSR8_9PSEU</name>
<dbReference type="EMBL" id="JACHIW010000001">
    <property type="protein sequence ID" value="MBB5153322.1"/>
    <property type="molecule type" value="Genomic_DNA"/>
</dbReference>
<keyword evidence="3 5" id="KW-0347">Helicase</keyword>
<feature type="region of interest" description="Disordered" evidence="6">
    <location>
        <begin position="655"/>
        <end position="676"/>
    </location>
</feature>
<dbReference type="PANTHER" id="PTHR11070:SF45">
    <property type="entry name" value="DNA 3'-5' HELICASE"/>
    <property type="match status" value="1"/>
</dbReference>
<dbReference type="PROSITE" id="PS51198">
    <property type="entry name" value="UVRD_HELICASE_ATP_BIND"/>
    <property type="match status" value="1"/>
</dbReference>
<dbReference type="RefSeq" id="WP_184723960.1">
    <property type="nucleotide sequence ID" value="NZ_JACHIW010000001.1"/>
</dbReference>
<dbReference type="InterPro" id="IPR014016">
    <property type="entry name" value="UvrD-like_ATP-bd"/>
</dbReference>
<gene>
    <name evidence="8" type="ORF">BJ970_000856</name>
</gene>
<dbReference type="AlphaFoldDB" id="A0A840PSR8"/>
<dbReference type="Proteomes" id="UP000584374">
    <property type="component" value="Unassembled WGS sequence"/>
</dbReference>
<evidence type="ECO:0000256" key="4">
    <source>
        <dbReference type="ARBA" id="ARBA00022840"/>
    </source>
</evidence>
<keyword evidence="1 5" id="KW-0547">Nucleotide-binding</keyword>
<dbReference type="SUPFAM" id="SSF52540">
    <property type="entry name" value="P-loop containing nucleoside triphosphate hydrolases"/>
    <property type="match status" value="1"/>
</dbReference>
<evidence type="ECO:0000256" key="6">
    <source>
        <dbReference type="SAM" id="MobiDB-lite"/>
    </source>
</evidence>
<dbReference type="GO" id="GO:0005829">
    <property type="term" value="C:cytosol"/>
    <property type="evidence" value="ECO:0007669"/>
    <property type="project" value="TreeGrafter"/>
</dbReference>
<feature type="binding site" evidence="5">
    <location>
        <begin position="240"/>
        <end position="247"/>
    </location>
    <ligand>
        <name>ATP</name>
        <dbReference type="ChEBI" id="CHEBI:30616"/>
    </ligand>
</feature>
<keyword evidence="2 5" id="KW-0378">Hydrolase</keyword>
<proteinExistence type="predicted"/>
<dbReference type="Gene3D" id="3.40.50.300">
    <property type="entry name" value="P-loop containing nucleotide triphosphate hydrolases"/>
    <property type="match status" value="2"/>
</dbReference>
<evidence type="ECO:0000313" key="9">
    <source>
        <dbReference type="Proteomes" id="UP000584374"/>
    </source>
</evidence>
<organism evidence="8 9">
    <name type="scientific">Saccharopolyspora phatthalungensis</name>
    <dbReference type="NCBI Taxonomy" id="664693"/>
    <lineage>
        <taxon>Bacteria</taxon>
        <taxon>Bacillati</taxon>
        <taxon>Actinomycetota</taxon>
        <taxon>Actinomycetes</taxon>
        <taxon>Pseudonocardiales</taxon>
        <taxon>Pseudonocardiaceae</taxon>
        <taxon>Saccharopolyspora</taxon>
    </lineage>
</organism>
<dbReference type="GO" id="GO:0005524">
    <property type="term" value="F:ATP binding"/>
    <property type="evidence" value="ECO:0007669"/>
    <property type="project" value="UniProtKB-UniRule"/>
</dbReference>
<reference evidence="8 9" key="1">
    <citation type="submission" date="2020-08" db="EMBL/GenBank/DDBJ databases">
        <title>Sequencing the genomes of 1000 actinobacteria strains.</title>
        <authorList>
            <person name="Klenk H.-P."/>
        </authorList>
    </citation>
    <scope>NUCLEOTIDE SEQUENCE [LARGE SCALE GENOMIC DNA]</scope>
    <source>
        <strain evidence="8 9">DSM 45584</strain>
    </source>
</reference>
<dbReference type="InterPro" id="IPR027417">
    <property type="entry name" value="P-loop_NTPase"/>
</dbReference>
<dbReference type="Pfam" id="PF00580">
    <property type="entry name" value="UvrD-helicase"/>
    <property type="match status" value="1"/>
</dbReference>
<protein>
    <recommendedName>
        <fullName evidence="7">UvrD-like helicase ATP-binding domain-containing protein</fullName>
    </recommendedName>
</protein>
<dbReference type="Pfam" id="PF13538">
    <property type="entry name" value="UvrD_C_2"/>
    <property type="match status" value="1"/>
</dbReference>
<evidence type="ECO:0000313" key="8">
    <source>
        <dbReference type="EMBL" id="MBB5153322.1"/>
    </source>
</evidence>
<accession>A0A840PSR8</accession>
<feature type="domain" description="UvrD-like helicase ATP-binding" evidence="7">
    <location>
        <begin position="219"/>
        <end position="510"/>
    </location>
</feature>
<keyword evidence="9" id="KW-1185">Reference proteome</keyword>
<dbReference type="GO" id="GO:0016787">
    <property type="term" value="F:hydrolase activity"/>
    <property type="evidence" value="ECO:0007669"/>
    <property type="project" value="UniProtKB-UniRule"/>
</dbReference>
<dbReference type="GO" id="GO:0003677">
    <property type="term" value="F:DNA binding"/>
    <property type="evidence" value="ECO:0007669"/>
    <property type="project" value="InterPro"/>
</dbReference>
<dbReference type="GO" id="GO:0000725">
    <property type="term" value="P:recombinational repair"/>
    <property type="evidence" value="ECO:0007669"/>
    <property type="project" value="TreeGrafter"/>
</dbReference>
<feature type="region of interest" description="Disordered" evidence="6">
    <location>
        <begin position="178"/>
        <end position="200"/>
    </location>
</feature>
<keyword evidence="4 5" id="KW-0067">ATP-binding</keyword>
<comment type="caution">
    <text evidence="8">The sequence shown here is derived from an EMBL/GenBank/DDBJ whole genome shotgun (WGS) entry which is preliminary data.</text>
</comment>
<evidence type="ECO:0000256" key="1">
    <source>
        <dbReference type="ARBA" id="ARBA00022741"/>
    </source>
</evidence>
<dbReference type="InterPro" id="IPR027785">
    <property type="entry name" value="UvrD-like_helicase_C"/>
</dbReference>
<feature type="compositionally biased region" description="Polar residues" evidence="6">
    <location>
        <begin position="658"/>
        <end position="676"/>
    </location>
</feature>
<sequence length="676" mass="76314">MTGTCHHRRERLRREAEAQLRDRSLPTWQHRVLQRFAVEHENGWFPLLHRSAPHTPADRPDAVLVGPLGVLLILLRDEEPGWETSREAFVWAAERLAGASIGPGMLTEAAARTVLVQPAGHRGRPSNTGEHLTITDGELDRILRRGERVLEEADVQAIARHLDGRTFDLTPIMWQPRRIPQQRGPGRTGGTASPFDIPDPRREQVERAPERLFPDWRFFLDGTQLGAVRRRYSGPARITGPAGTGKSVVALHRLAYLARRTTGRLLFTTHLRNLPLIAEEQFRSLAPQLAQRIEFTHLHAWARDFLAGRGRAAEVDEQQVEQAFNAVWQRSELTETLRNFRPVRGYWKDEIDRVIKGRGIRSLETYRSVSRKGRGANLPPEFRAYVWQFYCEYERALSERDAFDHNDVLMRALAEIERRPLPRQYTSVVVDEVQDLTLIGLRLVHAISGDGPDQLLLVGDGQQQVHAGGWRLSEAGISLRGRGEILRRNYRNRLAITERAGELDAIDRFDDLEGGPTVSLRSSRPVLRGGQVVEWQGRNQEEAVVSALRRLNDNSSVAVLTRTNGTAEHWEKVLRAAGFAVRPVGRWDGRACAPIHVGTVHRAKGTEFRSVFLPGEPLPSGRYREEREALHRQRLVGMTRARDFLWLGTVISSCGAPSRSTTRSRGPESGSSPDPT</sequence>
<dbReference type="InterPro" id="IPR000212">
    <property type="entry name" value="DNA_helicase_UvrD/REP"/>
</dbReference>
<evidence type="ECO:0000256" key="2">
    <source>
        <dbReference type="ARBA" id="ARBA00022801"/>
    </source>
</evidence>
<dbReference type="InterPro" id="IPR013986">
    <property type="entry name" value="DExx_box_DNA_helicase_dom_sf"/>
</dbReference>
<dbReference type="PANTHER" id="PTHR11070">
    <property type="entry name" value="UVRD / RECB / PCRA DNA HELICASE FAMILY MEMBER"/>
    <property type="match status" value="1"/>
</dbReference>
<evidence type="ECO:0000256" key="3">
    <source>
        <dbReference type="ARBA" id="ARBA00022806"/>
    </source>
</evidence>
<evidence type="ECO:0000256" key="5">
    <source>
        <dbReference type="PROSITE-ProRule" id="PRU00560"/>
    </source>
</evidence>
<dbReference type="Gene3D" id="1.10.10.160">
    <property type="match status" value="1"/>
</dbReference>
<evidence type="ECO:0000259" key="7">
    <source>
        <dbReference type="PROSITE" id="PS51198"/>
    </source>
</evidence>
<dbReference type="GO" id="GO:0043138">
    <property type="term" value="F:3'-5' DNA helicase activity"/>
    <property type="evidence" value="ECO:0007669"/>
    <property type="project" value="TreeGrafter"/>
</dbReference>